<dbReference type="Proteomes" id="UP001328107">
    <property type="component" value="Unassembled WGS sequence"/>
</dbReference>
<proteinExistence type="predicted"/>
<dbReference type="EMBL" id="BTRK01000002">
    <property type="protein sequence ID" value="GMR37429.1"/>
    <property type="molecule type" value="Genomic_DNA"/>
</dbReference>
<evidence type="ECO:0000313" key="3">
    <source>
        <dbReference type="Proteomes" id="UP001328107"/>
    </source>
</evidence>
<protein>
    <submittedName>
        <fullName evidence="2">Uncharacterized protein</fullName>
    </submittedName>
</protein>
<comment type="caution">
    <text evidence="2">The sequence shown here is derived from an EMBL/GenBank/DDBJ whole genome shotgun (WGS) entry which is preliminary data.</text>
</comment>
<dbReference type="AlphaFoldDB" id="A0AAN5CCI7"/>
<evidence type="ECO:0000256" key="1">
    <source>
        <dbReference type="SAM" id="SignalP"/>
    </source>
</evidence>
<organism evidence="2 3">
    <name type="scientific">Pristionchus mayeri</name>
    <dbReference type="NCBI Taxonomy" id="1317129"/>
    <lineage>
        <taxon>Eukaryota</taxon>
        <taxon>Metazoa</taxon>
        <taxon>Ecdysozoa</taxon>
        <taxon>Nematoda</taxon>
        <taxon>Chromadorea</taxon>
        <taxon>Rhabditida</taxon>
        <taxon>Rhabditina</taxon>
        <taxon>Diplogasteromorpha</taxon>
        <taxon>Diplogasteroidea</taxon>
        <taxon>Neodiplogasteridae</taxon>
        <taxon>Pristionchus</taxon>
    </lineage>
</organism>
<keyword evidence="3" id="KW-1185">Reference proteome</keyword>
<reference evidence="3" key="1">
    <citation type="submission" date="2022-10" db="EMBL/GenBank/DDBJ databases">
        <title>Genome assembly of Pristionchus species.</title>
        <authorList>
            <person name="Yoshida K."/>
            <person name="Sommer R.J."/>
        </authorList>
    </citation>
    <scope>NUCLEOTIDE SEQUENCE [LARGE SCALE GENOMIC DNA]</scope>
    <source>
        <strain evidence="3">RS5460</strain>
    </source>
</reference>
<keyword evidence="1" id="KW-0732">Signal</keyword>
<feature type="chain" id="PRO_5042996583" evidence="1">
    <location>
        <begin position="22"/>
        <end position="289"/>
    </location>
</feature>
<feature type="non-terminal residue" evidence="2">
    <location>
        <position position="1"/>
    </location>
</feature>
<name>A0AAN5CCI7_9BILA</name>
<accession>A0AAN5CCI7</accession>
<evidence type="ECO:0000313" key="2">
    <source>
        <dbReference type="EMBL" id="GMR37429.1"/>
    </source>
</evidence>
<feature type="signal peptide" evidence="1">
    <location>
        <begin position="1"/>
        <end position="21"/>
    </location>
</feature>
<sequence>FLSILDVICTVLLNPMTVVESISHSSNYLQMSFIGLSLPSNKGKHPMAAYRLPNDPDNMLTFRCKEAIDPETTAPESRRFKYTCTSCERSKEQGTKCVIRVFFPNSETCEFLSDPADKDRHKCDWTQDEKCKSANVLSSKLAKMLPLENAKSADNGHVKKPGRGQKEANAAIANRLGNLQDIVKKEEVQDVLDLYSGGDNKIKRKKQISRDIKRSWSMQSKEVSKHYLLMATSHSLPLLLCPRNWHSSCTQFVSVPVEPVSFSWQLCSHPRLPRSTLSCCRAWPISSKS</sequence>
<gene>
    <name evidence="2" type="ORF">PMAYCL1PPCAC_07624</name>
</gene>